<sequence>MKLGVWNLEILVNDRPLREYVIPDSVLGVSVSNALKSYVLEGTQKKFCDSATFVAVPAPGTYYSLKIFPNTTDITAKVFVDGTNDGFYTRKGSSHVIMKGFYNRDASKLYNFVFDKTEWIESNISQRTEFGGFGIISVYFYKIKKSYESRFNYNSNKTFEKVKVPESKKCFDVAVTTKFSEGSESYNSRHWEIVKTEDEPLAVLHINYRSADWFFFKGITIQNNPTVVNTFNTSNEIEDVKPIIVDTKNEVIKVENDNSKEIITINDTNENPSVIHVRKKKRRYQEIIVLLDSDDDEVMELD</sequence>
<dbReference type="EMBL" id="QKYT01000426">
    <property type="protein sequence ID" value="RIA85438.1"/>
    <property type="molecule type" value="Genomic_DNA"/>
</dbReference>
<name>A0A397SHE2_9GLOM</name>
<reference evidence="1 2" key="1">
    <citation type="submission" date="2018-06" db="EMBL/GenBank/DDBJ databases">
        <title>Comparative genomics reveals the genomic features of Rhizophagus irregularis, R. cerebriforme, R. diaphanum and Gigaspora rosea, and their symbiotic lifestyle signature.</title>
        <authorList>
            <person name="Morin E."/>
            <person name="San Clemente H."/>
            <person name="Chen E.C.H."/>
            <person name="De La Providencia I."/>
            <person name="Hainaut M."/>
            <person name="Kuo A."/>
            <person name="Kohler A."/>
            <person name="Murat C."/>
            <person name="Tang N."/>
            <person name="Roy S."/>
            <person name="Loubradou J."/>
            <person name="Henrissat B."/>
            <person name="Grigoriev I.V."/>
            <person name="Corradi N."/>
            <person name="Roux C."/>
            <person name="Martin F.M."/>
        </authorList>
    </citation>
    <scope>NUCLEOTIDE SEQUENCE [LARGE SCALE GENOMIC DNA]</scope>
    <source>
        <strain evidence="1 2">DAOM 227022</strain>
    </source>
</reference>
<evidence type="ECO:0000313" key="1">
    <source>
        <dbReference type="EMBL" id="RIA85438.1"/>
    </source>
</evidence>
<comment type="caution">
    <text evidence="1">The sequence shown here is derived from an EMBL/GenBank/DDBJ whole genome shotgun (WGS) entry which is preliminary data.</text>
</comment>
<organism evidence="1 2">
    <name type="scientific">Glomus cerebriforme</name>
    <dbReference type="NCBI Taxonomy" id="658196"/>
    <lineage>
        <taxon>Eukaryota</taxon>
        <taxon>Fungi</taxon>
        <taxon>Fungi incertae sedis</taxon>
        <taxon>Mucoromycota</taxon>
        <taxon>Glomeromycotina</taxon>
        <taxon>Glomeromycetes</taxon>
        <taxon>Glomerales</taxon>
        <taxon>Glomeraceae</taxon>
        <taxon>Glomus</taxon>
    </lineage>
</organism>
<dbReference type="Proteomes" id="UP000265703">
    <property type="component" value="Unassembled WGS sequence"/>
</dbReference>
<protein>
    <submittedName>
        <fullName evidence="1">Uncharacterized protein</fullName>
    </submittedName>
</protein>
<proteinExistence type="predicted"/>
<dbReference type="AlphaFoldDB" id="A0A397SHE2"/>
<accession>A0A397SHE2</accession>
<keyword evidence="2" id="KW-1185">Reference proteome</keyword>
<gene>
    <name evidence="1" type="ORF">C1645_781831</name>
</gene>
<evidence type="ECO:0000313" key="2">
    <source>
        <dbReference type="Proteomes" id="UP000265703"/>
    </source>
</evidence>
<dbReference type="OrthoDB" id="2357268at2759"/>